<dbReference type="InterPro" id="IPR002052">
    <property type="entry name" value="DNA_methylase_N6_adenine_CS"/>
</dbReference>
<evidence type="ECO:0000313" key="8">
    <source>
        <dbReference type="EMBL" id="PLS28918.1"/>
    </source>
</evidence>
<dbReference type="REBASE" id="384658">
    <property type="entry name" value="M.BpaUis4EORF853P"/>
</dbReference>
<evidence type="ECO:0000256" key="2">
    <source>
        <dbReference type="ARBA" id="ARBA00011900"/>
    </source>
</evidence>
<dbReference type="GO" id="GO:0004519">
    <property type="term" value="F:endonuclease activity"/>
    <property type="evidence" value="ECO:0007669"/>
    <property type="project" value="UniProtKB-KW"/>
</dbReference>
<dbReference type="Gene3D" id="3.40.50.150">
    <property type="entry name" value="Vaccinia Virus protein VP39"/>
    <property type="match status" value="1"/>
</dbReference>
<evidence type="ECO:0000259" key="7">
    <source>
        <dbReference type="Pfam" id="PF07669"/>
    </source>
</evidence>
<evidence type="ECO:0000256" key="5">
    <source>
        <dbReference type="ARBA" id="ARBA00022691"/>
    </source>
</evidence>
<evidence type="ECO:0000313" key="9">
    <source>
        <dbReference type="Proteomes" id="UP000235034"/>
    </source>
</evidence>
<proteinExistence type="inferred from homology"/>
<dbReference type="AlphaFoldDB" id="A0A2N5J3Z4"/>
<dbReference type="GO" id="GO:0003676">
    <property type="term" value="F:nucleic acid binding"/>
    <property type="evidence" value="ECO:0007669"/>
    <property type="project" value="InterPro"/>
</dbReference>
<keyword evidence="8" id="KW-0540">Nuclease</keyword>
<organism evidence="8 9">
    <name type="scientific">Bifidobacterium parmae</name>
    <dbReference type="NCBI Taxonomy" id="361854"/>
    <lineage>
        <taxon>Bacteria</taxon>
        <taxon>Bacillati</taxon>
        <taxon>Actinomycetota</taxon>
        <taxon>Actinomycetes</taxon>
        <taxon>Bifidobacteriales</taxon>
        <taxon>Bifidobacteriaceae</taxon>
        <taxon>Bifidobacterium</taxon>
    </lineage>
</organism>
<feature type="domain" description="Type II methyltransferase M.TaqI-like" evidence="7">
    <location>
        <begin position="108"/>
        <end position="202"/>
    </location>
</feature>
<dbReference type="EMBL" id="NMWT01000010">
    <property type="protein sequence ID" value="PLS28918.1"/>
    <property type="molecule type" value="Genomic_DNA"/>
</dbReference>
<dbReference type="GO" id="GO:0032259">
    <property type="term" value="P:methylation"/>
    <property type="evidence" value="ECO:0007669"/>
    <property type="project" value="UniProtKB-KW"/>
</dbReference>
<evidence type="ECO:0000256" key="6">
    <source>
        <dbReference type="ARBA" id="ARBA00047942"/>
    </source>
</evidence>
<evidence type="ECO:0000256" key="4">
    <source>
        <dbReference type="ARBA" id="ARBA00022679"/>
    </source>
</evidence>
<comment type="caution">
    <text evidence="8">The sequence shown here is derived from an EMBL/GenBank/DDBJ whole genome shotgun (WGS) entry which is preliminary data.</text>
</comment>
<keyword evidence="5" id="KW-0949">S-adenosyl-L-methionine</keyword>
<sequence>MLDMAGYVVSAGTSLSRRLIVEPSCGDGAFLHEIITRLVADSRPETDDEWKRLSGAIRAYDIDAQATARCRDASIRILRSSGCPHDIALSLVDRWINDADFLLTRIPKADWVVGNPPYIRATDMDSATRNRYMAANDSMTAGTDIYVGFFDHGIDALKPGGKLCFICSDRWLQNQYGTRLREKVAIEANLDTLVRMHGVDAFAEEVDAYPAITLITKSTPAESLKYIDCTENFTDSDAQSILTWLSAPSDVSASRFSAAVARKPLYPSDMFPLGSPDDMRFVMQAQERLPKLESTGVNLGIGVATGCDAVFVTDNPDLVEKDRMLPLFYMRDHRRHIDKQRWLVNPWNPDGSLVDLDDYPIMEAYFNDNRARLANRHVAKRHTSAWYRTIDKLDPSLMHRDLLLMPDMAAAPDPILSRGKYPHHNCYWIASDVWDLPVLGGLLMSDQTKTFIDCLGVKMRGRTLRFQAQYLRLLHIPRYGDITRRTREALAQAFHSGDRELATISARQAYKEAMA</sequence>
<accession>A0A2N5J3Z4</accession>
<dbReference type="InterPro" id="IPR050953">
    <property type="entry name" value="N4_N6_ade-DNA_methylase"/>
</dbReference>
<dbReference type="Pfam" id="PF07669">
    <property type="entry name" value="Eco57I"/>
    <property type="match status" value="1"/>
</dbReference>
<evidence type="ECO:0000256" key="3">
    <source>
        <dbReference type="ARBA" id="ARBA00022603"/>
    </source>
</evidence>
<protein>
    <recommendedName>
        <fullName evidence="2">site-specific DNA-methyltransferase (adenine-specific)</fullName>
        <ecNumber evidence="2">2.1.1.72</ecNumber>
    </recommendedName>
</protein>
<keyword evidence="9" id="KW-1185">Reference proteome</keyword>
<dbReference type="PANTHER" id="PTHR33841">
    <property type="entry name" value="DNA METHYLTRANSFERASE YEEA-RELATED"/>
    <property type="match status" value="1"/>
</dbReference>
<dbReference type="PROSITE" id="PS00092">
    <property type="entry name" value="N6_MTASE"/>
    <property type="match status" value="1"/>
</dbReference>
<dbReference type="GO" id="GO:0009007">
    <property type="term" value="F:site-specific DNA-methyltransferase (adenine-specific) activity"/>
    <property type="evidence" value="ECO:0007669"/>
    <property type="project" value="UniProtKB-EC"/>
</dbReference>
<keyword evidence="8" id="KW-0255">Endonuclease</keyword>
<gene>
    <name evidence="8" type="ORF">Uis4E_0853</name>
</gene>
<dbReference type="PANTHER" id="PTHR33841:SF5">
    <property type="entry name" value="DNA METHYLASE (MODIFICATION METHYLASE) (METHYLTRANSFERASE)-RELATED"/>
    <property type="match status" value="1"/>
</dbReference>
<dbReference type="SUPFAM" id="SSF53335">
    <property type="entry name" value="S-adenosyl-L-methionine-dependent methyltransferases"/>
    <property type="match status" value="1"/>
</dbReference>
<dbReference type="PRINTS" id="PR00507">
    <property type="entry name" value="N12N6MTFRASE"/>
</dbReference>
<keyword evidence="3" id="KW-0489">Methyltransferase</keyword>
<name>A0A2N5J3Z4_9BIFI</name>
<keyword evidence="8" id="KW-0378">Hydrolase</keyword>
<comment type="similarity">
    <text evidence="1">Belongs to the N(4)/N(6)-methyltransferase family.</text>
</comment>
<evidence type="ECO:0000256" key="1">
    <source>
        <dbReference type="ARBA" id="ARBA00006594"/>
    </source>
</evidence>
<dbReference type="InterPro" id="IPR011639">
    <property type="entry name" value="MethylTrfase_TaqI-like_dom"/>
</dbReference>
<dbReference type="EC" id="2.1.1.72" evidence="2"/>
<comment type="catalytic activity">
    <reaction evidence="6">
        <text>a 2'-deoxyadenosine in DNA + S-adenosyl-L-methionine = an N(6)-methyl-2'-deoxyadenosine in DNA + S-adenosyl-L-homocysteine + H(+)</text>
        <dbReference type="Rhea" id="RHEA:15197"/>
        <dbReference type="Rhea" id="RHEA-COMP:12418"/>
        <dbReference type="Rhea" id="RHEA-COMP:12419"/>
        <dbReference type="ChEBI" id="CHEBI:15378"/>
        <dbReference type="ChEBI" id="CHEBI:57856"/>
        <dbReference type="ChEBI" id="CHEBI:59789"/>
        <dbReference type="ChEBI" id="CHEBI:90615"/>
        <dbReference type="ChEBI" id="CHEBI:90616"/>
        <dbReference type="EC" id="2.1.1.72"/>
    </reaction>
</comment>
<dbReference type="GO" id="GO:0006304">
    <property type="term" value="P:DNA modification"/>
    <property type="evidence" value="ECO:0007669"/>
    <property type="project" value="InterPro"/>
</dbReference>
<dbReference type="Proteomes" id="UP000235034">
    <property type="component" value="Unassembled WGS sequence"/>
</dbReference>
<reference evidence="8 9" key="1">
    <citation type="submission" date="2017-07" db="EMBL/GenBank/DDBJ databases">
        <title>Bifidobacterium novel species.</title>
        <authorList>
            <person name="Lugli G.A."/>
            <person name="Milani C."/>
            <person name="Duranti S."/>
            <person name="Mangifesta M."/>
        </authorList>
    </citation>
    <scope>NUCLEOTIDE SEQUENCE [LARGE SCALE GENOMIC DNA]</scope>
    <source>
        <strain evidence="8 9">77</strain>
    </source>
</reference>
<keyword evidence="4" id="KW-0808">Transferase</keyword>
<dbReference type="InterPro" id="IPR029063">
    <property type="entry name" value="SAM-dependent_MTases_sf"/>
</dbReference>